<dbReference type="SUPFAM" id="SSF57997">
    <property type="entry name" value="Tropomyosin"/>
    <property type="match status" value="1"/>
</dbReference>
<dbReference type="OrthoDB" id="370725at2"/>
<dbReference type="AlphaFoldDB" id="D6Y2Q4"/>
<dbReference type="RefSeq" id="WP_013130398.1">
    <property type="nucleotide sequence ID" value="NC_014165.1"/>
</dbReference>
<dbReference type="eggNOG" id="COG1322">
    <property type="taxonomic scope" value="Bacteria"/>
</dbReference>
<proteinExistence type="inferred from homology"/>
<feature type="region of interest" description="Disordered" evidence="5">
    <location>
        <begin position="45"/>
        <end position="66"/>
    </location>
</feature>
<dbReference type="PANTHER" id="PTHR30563:SF0">
    <property type="entry name" value="DNA RECOMBINATION PROTEIN RMUC"/>
    <property type="match status" value="1"/>
</dbReference>
<feature type="region of interest" description="Disordered" evidence="5">
    <location>
        <begin position="508"/>
        <end position="545"/>
    </location>
</feature>
<comment type="function">
    <text evidence="1">Involved in DNA recombination.</text>
</comment>
<reference evidence="6 7" key="1">
    <citation type="submission" date="2010-01" db="EMBL/GenBank/DDBJ databases">
        <title>The complete genome of Thermobispora bispora DSM 43833.</title>
        <authorList>
            <consortium name="US DOE Joint Genome Institute (JGI-PGF)"/>
            <person name="Lucas S."/>
            <person name="Copeland A."/>
            <person name="Lapidus A."/>
            <person name="Glavina del Rio T."/>
            <person name="Dalin E."/>
            <person name="Tice H."/>
            <person name="Bruce D."/>
            <person name="Goodwin L."/>
            <person name="Pitluck S."/>
            <person name="Kyrpides N."/>
            <person name="Mavromatis K."/>
            <person name="Ivanova N."/>
            <person name="Mikhailova N."/>
            <person name="Chertkov O."/>
            <person name="Brettin T."/>
            <person name="Detter J.C."/>
            <person name="Han C."/>
            <person name="Larimer F."/>
            <person name="Land M."/>
            <person name="Hauser L."/>
            <person name="Markowitz V."/>
            <person name="Cheng J.-F."/>
            <person name="Hugenholtz P."/>
            <person name="Woyke T."/>
            <person name="Wu D."/>
            <person name="Jando M."/>
            <person name="Schneider S."/>
            <person name="Klenk H.-P."/>
            <person name="Eisen J.A."/>
        </authorList>
    </citation>
    <scope>NUCLEOTIDE SEQUENCE [LARGE SCALE GENOMIC DNA]</scope>
    <source>
        <strain evidence="7">ATCC 19993 / DSM 43833 / CBS 139.67 / JCM 10125 / KCTC 9307 / NBRC 14880 / R51</strain>
    </source>
</reference>
<evidence type="ECO:0000313" key="6">
    <source>
        <dbReference type="EMBL" id="ADG86865.1"/>
    </source>
</evidence>
<evidence type="ECO:0000256" key="4">
    <source>
        <dbReference type="ARBA" id="ARBA00023172"/>
    </source>
</evidence>
<keyword evidence="7" id="KW-1185">Reference proteome</keyword>
<evidence type="ECO:0000256" key="3">
    <source>
        <dbReference type="ARBA" id="ARBA00023054"/>
    </source>
</evidence>
<sequence length="545" mass="60824">MSSVLLALLPALAGAAIAYLVARSRTAAERADLRVAQERYRQARAEADGLRSERDKAHERVSGLEREHSKAQTELKTLTGQVTRLQAALEAGQERLQRAEAEAERLKASLETERQRLDERDRLLQEAEKKIAALAAREDKAREEVQELREQLSELTAQKQGLQEQAARLEAARKELDRIRERNNKLLEETLRATAADMLQKSRTELVAEAEERLAAVSKPVKEQLALLDRQLQEFSTSRAAAEAKLDQQLATLAEEGARTREETRKLVEALKKPQVRGRWGEMQLKRAVELAGLVEHCDFDSQVHLADDDNAQRPDLVIHLSNGRHVVVDAKVPMTAFIAAIEASDDAEADKHWADHARQLRQHVDDLASKEYHRRVGASPEFVVLFVPSDAFLVPALEHDPALQEYAATKRVMIVTPTILIAMLRTIAYAWTQAALEENLKQVYDIGRELYERLSKLGEHFERLGKALNQSVKAYNDTVGSLERRVLVTARKFHSLKLTETQLKRLDPIEQAPRPLGAPELTGPAADEASGVTPAPAGGPETIG</sequence>
<dbReference type="Pfam" id="PF02646">
    <property type="entry name" value="RmuC"/>
    <property type="match status" value="1"/>
</dbReference>
<dbReference type="Proteomes" id="UP000006640">
    <property type="component" value="Chromosome"/>
</dbReference>
<dbReference type="GO" id="GO:0006310">
    <property type="term" value="P:DNA recombination"/>
    <property type="evidence" value="ECO:0007669"/>
    <property type="project" value="UniProtKB-KW"/>
</dbReference>
<dbReference type="InterPro" id="IPR003798">
    <property type="entry name" value="DNA_recombination_RmuC"/>
</dbReference>
<dbReference type="HOGENOM" id="CLU_024057_1_0_11"/>
<gene>
    <name evidence="6" type="ordered locus">Tbis_0132</name>
</gene>
<comment type="similarity">
    <text evidence="2">Belongs to the RmuC family.</text>
</comment>
<dbReference type="KEGG" id="tbi:Tbis_0132"/>
<organism evidence="6 7">
    <name type="scientific">Thermobispora bispora (strain ATCC 19993 / DSM 43833 / CBS 139.67 / JCM 10125 / KCTC 9307 / NBRC 14880 / R51)</name>
    <dbReference type="NCBI Taxonomy" id="469371"/>
    <lineage>
        <taxon>Bacteria</taxon>
        <taxon>Bacillati</taxon>
        <taxon>Actinomycetota</taxon>
        <taxon>Actinomycetes</taxon>
        <taxon>Streptosporangiales</taxon>
        <taxon>Streptosporangiaceae</taxon>
        <taxon>Thermobispora</taxon>
    </lineage>
</organism>
<keyword evidence="3" id="KW-0175">Coiled coil</keyword>
<dbReference type="EMBL" id="CP001874">
    <property type="protein sequence ID" value="ADG86865.1"/>
    <property type="molecule type" value="Genomic_DNA"/>
</dbReference>
<evidence type="ECO:0008006" key="8">
    <source>
        <dbReference type="Google" id="ProtNLM"/>
    </source>
</evidence>
<dbReference type="Gene3D" id="1.10.287.1490">
    <property type="match status" value="1"/>
</dbReference>
<protein>
    <recommendedName>
        <fullName evidence="8">DNA recombination protein RmuC</fullName>
    </recommendedName>
</protein>
<evidence type="ECO:0000313" key="7">
    <source>
        <dbReference type="Proteomes" id="UP000006640"/>
    </source>
</evidence>
<evidence type="ECO:0000256" key="5">
    <source>
        <dbReference type="SAM" id="MobiDB-lite"/>
    </source>
</evidence>
<evidence type="ECO:0000256" key="2">
    <source>
        <dbReference type="ARBA" id="ARBA00009840"/>
    </source>
</evidence>
<evidence type="ECO:0000256" key="1">
    <source>
        <dbReference type="ARBA" id="ARBA00003416"/>
    </source>
</evidence>
<accession>D6Y2Q4</accession>
<keyword evidence="4" id="KW-0233">DNA recombination</keyword>
<dbReference type="PANTHER" id="PTHR30563">
    <property type="entry name" value="DNA RECOMBINATION PROTEIN RMUC"/>
    <property type="match status" value="1"/>
</dbReference>
<name>D6Y2Q4_THEBD</name>